<dbReference type="InterPro" id="IPR050595">
    <property type="entry name" value="Bact_response_regulator"/>
</dbReference>
<dbReference type="SUPFAM" id="SSF52172">
    <property type="entry name" value="CheY-like"/>
    <property type="match status" value="1"/>
</dbReference>
<dbReference type="Pfam" id="PF00072">
    <property type="entry name" value="Response_reg"/>
    <property type="match status" value="1"/>
</dbReference>
<reference evidence="4 5" key="1">
    <citation type="journal article" date="2011" name="J. Bacteriol.">
        <title>Genome sequence of Chthoniobacter flavus Ellin428, an aerobic heterotrophic soil bacterium.</title>
        <authorList>
            <person name="Kant R."/>
            <person name="van Passel M.W."/>
            <person name="Palva A."/>
            <person name="Lucas S."/>
            <person name="Lapidus A."/>
            <person name="Glavina Del Rio T."/>
            <person name="Dalin E."/>
            <person name="Tice H."/>
            <person name="Bruce D."/>
            <person name="Goodwin L."/>
            <person name="Pitluck S."/>
            <person name="Larimer F.W."/>
            <person name="Land M.L."/>
            <person name="Hauser L."/>
            <person name="Sangwan P."/>
            <person name="de Vos W.M."/>
            <person name="Janssen P.H."/>
            <person name="Smidt H."/>
        </authorList>
    </citation>
    <scope>NUCLEOTIDE SEQUENCE [LARGE SCALE GENOMIC DNA]</scope>
    <source>
        <strain evidence="4 5">Ellin428</strain>
    </source>
</reference>
<organism evidence="4 5">
    <name type="scientific">Chthoniobacter flavus Ellin428</name>
    <dbReference type="NCBI Taxonomy" id="497964"/>
    <lineage>
        <taxon>Bacteria</taxon>
        <taxon>Pseudomonadati</taxon>
        <taxon>Verrucomicrobiota</taxon>
        <taxon>Spartobacteria</taxon>
        <taxon>Chthoniobacterales</taxon>
        <taxon>Chthoniobacteraceae</taxon>
        <taxon>Chthoniobacter</taxon>
    </lineage>
</organism>
<evidence type="ECO:0000256" key="2">
    <source>
        <dbReference type="PROSITE-ProRule" id="PRU00169"/>
    </source>
</evidence>
<dbReference type="Proteomes" id="UP000005824">
    <property type="component" value="Unassembled WGS sequence"/>
</dbReference>
<dbReference type="PANTHER" id="PTHR44591">
    <property type="entry name" value="STRESS RESPONSE REGULATOR PROTEIN 1"/>
    <property type="match status" value="1"/>
</dbReference>
<evidence type="ECO:0000313" key="4">
    <source>
        <dbReference type="EMBL" id="EDY17906.1"/>
    </source>
</evidence>
<evidence type="ECO:0000256" key="1">
    <source>
        <dbReference type="ARBA" id="ARBA00022553"/>
    </source>
</evidence>
<dbReference type="InterPro" id="IPR011006">
    <property type="entry name" value="CheY-like_superfamily"/>
</dbReference>
<sequence length="126" mass="13556">MKVLVIEDHPAELKLAHHVLSAAGYKVNEAKAAEQAFAAIQDDRPQVILLDLSLPGMDGLTLVHRLKADPATRDIHVIAITSFPEKYSKADALAAGCDAYLVKPFSTRDLPTQVSAVVGRGRESQA</sequence>
<evidence type="ECO:0000313" key="5">
    <source>
        <dbReference type="Proteomes" id="UP000005824"/>
    </source>
</evidence>
<keyword evidence="1 2" id="KW-0597">Phosphoprotein</keyword>
<dbReference type="GO" id="GO:0000160">
    <property type="term" value="P:phosphorelay signal transduction system"/>
    <property type="evidence" value="ECO:0007669"/>
    <property type="project" value="InterPro"/>
</dbReference>
<feature type="modified residue" description="4-aspartylphosphate" evidence="2">
    <location>
        <position position="51"/>
    </location>
</feature>
<dbReference type="SMART" id="SM00448">
    <property type="entry name" value="REC"/>
    <property type="match status" value="1"/>
</dbReference>
<dbReference type="RefSeq" id="WP_006981966.1">
    <property type="nucleotide sequence ID" value="NZ_ABVL01000016.1"/>
</dbReference>
<keyword evidence="5" id="KW-1185">Reference proteome</keyword>
<dbReference type="InterPro" id="IPR001789">
    <property type="entry name" value="Sig_transdc_resp-reg_receiver"/>
</dbReference>
<accession>B4D6V5</accession>
<dbReference type="EMBL" id="ABVL01000016">
    <property type="protein sequence ID" value="EDY17906.1"/>
    <property type="molecule type" value="Genomic_DNA"/>
</dbReference>
<protein>
    <submittedName>
        <fullName evidence="4">Response regulator receiver protein</fullName>
    </submittedName>
</protein>
<gene>
    <name evidence="4" type="ORF">CfE428DRAFT_4645</name>
</gene>
<dbReference type="STRING" id="497964.CfE428DRAFT_4645"/>
<feature type="domain" description="Response regulatory" evidence="3">
    <location>
        <begin position="2"/>
        <end position="118"/>
    </location>
</feature>
<name>B4D6V5_9BACT</name>
<dbReference type="Gene3D" id="3.40.50.2300">
    <property type="match status" value="1"/>
</dbReference>
<evidence type="ECO:0000259" key="3">
    <source>
        <dbReference type="PROSITE" id="PS50110"/>
    </source>
</evidence>
<dbReference type="InParanoid" id="B4D6V5"/>
<proteinExistence type="predicted"/>
<comment type="caution">
    <text evidence="4">The sequence shown here is derived from an EMBL/GenBank/DDBJ whole genome shotgun (WGS) entry which is preliminary data.</text>
</comment>
<dbReference type="PANTHER" id="PTHR44591:SF3">
    <property type="entry name" value="RESPONSE REGULATORY DOMAIN-CONTAINING PROTEIN"/>
    <property type="match status" value="1"/>
</dbReference>
<dbReference type="AlphaFoldDB" id="B4D6V5"/>
<dbReference type="PROSITE" id="PS50110">
    <property type="entry name" value="RESPONSE_REGULATORY"/>
    <property type="match status" value="1"/>
</dbReference>
<dbReference type="eggNOG" id="COG3437">
    <property type="taxonomic scope" value="Bacteria"/>
</dbReference>